<protein>
    <submittedName>
        <fullName evidence="3">Murein hydrolase activator NlpD</fullName>
    </submittedName>
</protein>
<dbReference type="InterPro" id="IPR050570">
    <property type="entry name" value="Cell_wall_metabolism_enzyme"/>
</dbReference>
<dbReference type="InterPro" id="IPR018392">
    <property type="entry name" value="LysM"/>
</dbReference>
<dbReference type="InterPro" id="IPR036779">
    <property type="entry name" value="LysM_dom_sf"/>
</dbReference>
<gene>
    <name evidence="3" type="primary">nlpD</name>
    <name evidence="3" type="ORF">SIN8267_00780</name>
</gene>
<dbReference type="PANTHER" id="PTHR21666">
    <property type="entry name" value="PEPTIDASE-RELATED"/>
    <property type="match status" value="1"/>
</dbReference>
<evidence type="ECO:0000313" key="4">
    <source>
        <dbReference type="Proteomes" id="UP000838100"/>
    </source>
</evidence>
<dbReference type="EMBL" id="CAKLPX010000001">
    <property type="protein sequence ID" value="CAH0990686.1"/>
    <property type="molecule type" value="Genomic_DNA"/>
</dbReference>
<dbReference type="SUPFAM" id="SSF51261">
    <property type="entry name" value="Duplicated hybrid motif"/>
    <property type="match status" value="1"/>
</dbReference>
<organism evidence="3 4">
    <name type="scientific">Sinobacterium norvegicum</name>
    <dbReference type="NCBI Taxonomy" id="1641715"/>
    <lineage>
        <taxon>Bacteria</taxon>
        <taxon>Pseudomonadati</taxon>
        <taxon>Pseudomonadota</taxon>
        <taxon>Gammaproteobacteria</taxon>
        <taxon>Cellvibrionales</taxon>
        <taxon>Spongiibacteraceae</taxon>
        <taxon>Sinobacterium</taxon>
    </lineage>
</organism>
<evidence type="ECO:0000313" key="3">
    <source>
        <dbReference type="EMBL" id="CAH0990686.1"/>
    </source>
</evidence>
<sequence>MALRLIGVTGLIFLLSGCLGNSAIVPVYNKSFSKQPSSSYHVVHRGETLYAIAFRYNLSFKQLATANNIDTDYVIYPGQKLRIRNVNTASKSTVNKSPTAVKKSASVASKKTTKAGAAKKYSVVKVEDHWGWPIKGGILKSYSTKNPPHKGVDIKAAMGDSVTAARSGTVVYAGNSLRGYGNLIIVKHDDIYLSAYGYNSRLLVKEGQSVKKGQKIAEAGASAGGAVRLHFEIRSNGKPVNPLYKLPKR</sequence>
<dbReference type="Proteomes" id="UP000838100">
    <property type="component" value="Unassembled WGS sequence"/>
</dbReference>
<dbReference type="PROSITE" id="PS51782">
    <property type="entry name" value="LYSM"/>
    <property type="match status" value="1"/>
</dbReference>
<comment type="similarity">
    <text evidence="1">Belongs to the E.coli NlpD/Haemophilus LppB family.</text>
</comment>
<evidence type="ECO:0000259" key="2">
    <source>
        <dbReference type="PROSITE" id="PS51782"/>
    </source>
</evidence>
<dbReference type="PANTHER" id="PTHR21666:SF263">
    <property type="entry name" value="MUREIN HYDROLASE ACTIVATOR NLPD"/>
    <property type="match status" value="1"/>
</dbReference>
<dbReference type="Pfam" id="PF01551">
    <property type="entry name" value="Peptidase_M23"/>
    <property type="match status" value="1"/>
</dbReference>
<dbReference type="PROSITE" id="PS51257">
    <property type="entry name" value="PROKAR_LIPOPROTEIN"/>
    <property type="match status" value="1"/>
</dbReference>
<evidence type="ECO:0000256" key="1">
    <source>
        <dbReference type="ARBA" id="ARBA00038420"/>
    </source>
</evidence>
<proteinExistence type="inferred from homology"/>
<name>A0ABN8EKQ3_9GAMM</name>
<dbReference type="InterPro" id="IPR011055">
    <property type="entry name" value="Dup_hybrid_motif"/>
</dbReference>
<dbReference type="Gene3D" id="2.70.70.10">
    <property type="entry name" value="Glucose Permease (Domain IIA)"/>
    <property type="match status" value="1"/>
</dbReference>
<feature type="domain" description="LysM" evidence="2">
    <location>
        <begin position="39"/>
        <end position="83"/>
    </location>
</feature>
<keyword evidence="3" id="KW-0378">Hydrolase</keyword>
<reference evidence="3" key="1">
    <citation type="submission" date="2021-12" db="EMBL/GenBank/DDBJ databases">
        <authorList>
            <person name="Rodrigo-Torres L."/>
            <person name="Arahal R. D."/>
            <person name="Lucena T."/>
        </authorList>
    </citation>
    <scope>NUCLEOTIDE SEQUENCE</scope>
    <source>
        <strain evidence="3">CECT 8267</strain>
    </source>
</reference>
<dbReference type="GO" id="GO:0016787">
    <property type="term" value="F:hydrolase activity"/>
    <property type="evidence" value="ECO:0007669"/>
    <property type="project" value="UniProtKB-KW"/>
</dbReference>
<dbReference type="InterPro" id="IPR016047">
    <property type="entry name" value="M23ase_b-sheet_dom"/>
</dbReference>
<dbReference type="Pfam" id="PF01476">
    <property type="entry name" value="LysM"/>
    <property type="match status" value="1"/>
</dbReference>
<dbReference type="SMART" id="SM00257">
    <property type="entry name" value="LysM"/>
    <property type="match status" value="1"/>
</dbReference>
<keyword evidence="4" id="KW-1185">Reference proteome</keyword>
<dbReference type="Gene3D" id="3.10.350.10">
    <property type="entry name" value="LysM domain"/>
    <property type="match status" value="1"/>
</dbReference>
<comment type="caution">
    <text evidence="3">The sequence shown here is derived from an EMBL/GenBank/DDBJ whole genome shotgun (WGS) entry which is preliminary data.</text>
</comment>
<dbReference type="CDD" id="cd00118">
    <property type="entry name" value="LysM"/>
    <property type="match status" value="1"/>
</dbReference>
<accession>A0ABN8EKQ3</accession>
<dbReference type="CDD" id="cd12797">
    <property type="entry name" value="M23_peptidase"/>
    <property type="match status" value="1"/>
</dbReference>